<dbReference type="EMBL" id="FUWV01000002">
    <property type="protein sequence ID" value="SJZ43724.1"/>
    <property type="molecule type" value="Genomic_DNA"/>
</dbReference>
<dbReference type="Proteomes" id="UP000196365">
    <property type="component" value="Unassembled WGS sequence"/>
</dbReference>
<feature type="domain" description="G5" evidence="9">
    <location>
        <begin position="254"/>
        <end position="334"/>
    </location>
</feature>
<accession>A0A1T4KMU3</accession>
<evidence type="ECO:0000313" key="12">
    <source>
        <dbReference type="EMBL" id="SJZ43724.1"/>
    </source>
</evidence>
<dbReference type="AlphaFoldDB" id="A0A1T4KMU3"/>
<evidence type="ECO:0000259" key="10">
    <source>
        <dbReference type="PROSITE" id="PS51782"/>
    </source>
</evidence>
<evidence type="ECO:0000256" key="3">
    <source>
        <dbReference type="ARBA" id="ARBA00022729"/>
    </source>
</evidence>
<evidence type="ECO:0000313" key="13">
    <source>
        <dbReference type="Proteomes" id="UP000196365"/>
    </source>
</evidence>
<dbReference type="SMART" id="SM00257">
    <property type="entry name" value="LysM"/>
    <property type="match status" value="1"/>
</dbReference>
<reference evidence="12 13" key="1">
    <citation type="submission" date="2017-02" db="EMBL/GenBank/DDBJ databases">
        <authorList>
            <person name="Peterson S.W."/>
        </authorList>
    </citation>
    <scope>NUCLEOTIDE SEQUENCE [LARGE SCALE GENOMIC DNA]</scope>
    <source>
        <strain evidence="12 13">DSM 15102</strain>
    </source>
</reference>
<keyword evidence="5 12" id="KW-0378">Hydrolase</keyword>
<keyword evidence="8" id="KW-0812">Transmembrane</keyword>
<proteinExistence type="inferred from homology"/>
<evidence type="ECO:0000259" key="9">
    <source>
        <dbReference type="PROSITE" id="PS51109"/>
    </source>
</evidence>
<dbReference type="Gene3D" id="3.90.1720.10">
    <property type="entry name" value="endopeptidase domain like (from Nostoc punctiforme)"/>
    <property type="match status" value="1"/>
</dbReference>
<keyword evidence="8" id="KW-0472">Membrane</keyword>
<dbReference type="Pfam" id="PF07501">
    <property type="entry name" value="G5"/>
    <property type="match status" value="1"/>
</dbReference>
<feature type="region of interest" description="Disordered" evidence="7">
    <location>
        <begin position="338"/>
        <end position="364"/>
    </location>
</feature>
<keyword evidence="3" id="KW-0732">Signal</keyword>
<keyword evidence="13" id="KW-1185">Reference proteome</keyword>
<evidence type="ECO:0000256" key="8">
    <source>
        <dbReference type="SAM" id="Phobius"/>
    </source>
</evidence>
<evidence type="ECO:0000256" key="4">
    <source>
        <dbReference type="ARBA" id="ARBA00022737"/>
    </source>
</evidence>
<dbReference type="InterPro" id="IPR051202">
    <property type="entry name" value="Peptidase_C40"/>
</dbReference>
<dbReference type="SMART" id="SM01208">
    <property type="entry name" value="G5"/>
    <property type="match status" value="1"/>
</dbReference>
<dbReference type="Gene3D" id="3.10.350.10">
    <property type="entry name" value="LysM domain"/>
    <property type="match status" value="1"/>
</dbReference>
<feature type="domain" description="NlpC/P60" evidence="11">
    <location>
        <begin position="368"/>
        <end position="484"/>
    </location>
</feature>
<dbReference type="PROSITE" id="PS51109">
    <property type="entry name" value="G5"/>
    <property type="match status" value="1"/>
</dbReference>
<dbReference type="Gene3D" id="2.20.230.10">
    <property type="entry name" value="Resuscitation-promoting factor rpfb"/>
    <property type="match status" value="1"/>
</dbReference>
<dbReference type="GO" id="GO:0006508">
    <property type="term" value="P:proteolysis"/>
    <property type="evidence" value="ECO:0007669"/>
    <property type="project" value="UniProtKB-KW"/>
</dbReference>
<evidence type="ECO:0000256" key="5">
    <source>
        <dbReference type="ARBA" id="ARBA00022801"/>
    </source>
</evidence>
<evidence type="ECO:0000256" key="2">
    <source>
        <dbReference type="ARBA" id="ARBA00022670"/>
    </source>
</evidence>
<dbReference type="PANTHER" id="PTHR47053">
    <property type="entry name" value="MUREIN DD-ENDOPEPTIDASE MEPH-RELATED"/>
    <property type="match status" value="1"/>
</dbReference>
<organism evidence="12 13">
    <name type="scientific">Garciella nitratireducens DSM 15102</name>
    <dbReference type="NCBI Taxonomy" id="1121911"/>
    <lineage>
        <taxon>Bacteria</taxon>
        <taxon>Bacillati</taxon>
        <taxon>Bacillota</taxon>
        <taxon>Clostridia</taxon>
        <taxon>Eubacteriales</taxon>
        <taxon>Eubacteriaceae</taxon>
        <taxon>Garciella</taxon>
    </lineage>
</organism>
<dbReference type="SUPFAM" id="SSF54001">
    <property type="entry name" value="Cysteine proteinases"/>
    <property type="match status" value="1"/>
</dbReference>
<evidence type="ECO:0000256" key="7">
    <source>
        <dbReference type="SAM" id="MobiDB-lite"/>
    </source>
</evidence>
<dbReference type="PANTHER" id="PTHR47053:SF1">
    <property type="entry name" value="MUREIN DD-ENDOPEPTIDASE MEPH-RELATED"/>
    <property type="match status" value="1"/>
</dbReference>
<dbReference type="InterPro" id="IPR011098">
    <property type="entry name" value="G5_dom"/>
</dbReference>
<evidence type="ECO:0000256" key="6">
    <source>
        <dbReference type="ARBA" id="ARBA00022807"/>
    </source>
</evidence>
<comment type="similarity">
    <text evidence="1">Belongs to the peptidase C40 family.</text>
</comment>
<dbReference type="PROSITE" id="PS51935">
    <property type="entry name" value="NLPC_P60"/>
    <property type="match status" value="1"/>
</dbReference>
<dbReference type="PROSITE" id="PS51782">
    <property type="entry name" value="LYSM"/>
    <property type="match status" value="1"/>
</dbReference>
<dbReference type="InterPro" id="IPR038765">
    <property type="entry name" value="Papain-like_cys_pep_sf"/>
</dbReference>
<dbReference type="InterPro" id="IPR036779">
    <property type="entry name" value="LysM_dom_sf"/>
</dbReference>
<feature type="transmembrane region" description="Helical" evidence="8">
    <location>
        <begin position="20"/>
        <end position="41"/>
    </location>
</feature>
<gene>
    <name evidence="12" type="ORF">SAMN02745973_00617</name>
</gene>
<dbReference type="InterPro" id="IPR000064">
    <property type="entry name" value="NLP_P60_dom"/>
</dbReference>
<dbReference type="GO" id="GO:0008234">
    <property type="term" value="F:cysteine-type peptidase activity"/>
    <property type="evidence" value="ECO:0007669"/>
    <property type="project" value="UniProtKB-KW"/>
</dbReference>
<keyword evidence="2" id="KW-0645">Protease</keyword>
<dbReference type="InterPro" id="IPR018392">
    <property type="entry name" value="LysM"/>
</dbReference>
<dbReference type="CDD" id="cd00118">
    <property type="entry name" value="LysM"/>
    <property type="match status" value="1"/>
</dbReference>
<protein>
    <submittedName>
        <fullName evidence="12">Cell wall-associated hydrolase, NlpC family</fullName>
    </submittedName>
</protein>
<name>A0A1T4KMU3_9FIRM</name>
<evidence type="ECO:0000256" key="1">
    <source>
        <dbReference type="ARBA" id="ARBA00007074"/>
    </source>
</evidence>
<keyword evidence="8" id="KW-1133">Transmembrane helix</keyword>
<evidence type="ECO:0000259" key="11">
    <source>
        <dbReference type="PROSITE" id="PS51935"/>
    </source>
</evidence>
<dbReference type="SUPFAM" id="SSF54106">
    <property type="entry name" value="LysM domain"/>
    <property type="match status" value="1"/>
</dbReference>
<dbReference type="Pfam" id="PF01476">
    <property type="entry name" value="LysM"/>
    <property type="match status" value="1"/>
</dbReference>
<feature type="domain" description="LysM" evidence="10">
    <location>
        <begin position="203"/>
        <end position="247"/>
    </location>
</feature>
<keyword evidence="6" id="KW-0788">Thiol protease</keyword>
<keyword evidence="4" id="KW-0677">Repeat</keyword>
<dbReference type="Pfam" id="PF00877">
    <property type="entry name" value="NLPC_P60"/>
    <property type="match status" value="1"/>
</dbReference>
<sequence>MEMKKQIQKTKEYLKGLDNWKKTIAIFSIIVIITIIGFRTYQNSFSYQVTLNGKNLGIVREVHIAENALEAVKKEIAKEYGKEAHFKSSLTFKKVRVPQEKLFDQEKVEEGIFQNIEVYKPAAVIVVNGKDQISLNSIKEAEEILDKMKEPYKIKQEKNSNTKLVAISFQQEVEVVSKDVLVENILSKEQGMKKLSQNSQQTKNYQVAQGDSAWDISRSFHMGIRTLEEANPGKDIEQLKPGETIHLSIEKPLLDVVTIIEKIDKKELDFKVKEKEDSSLYIGESKVEQEGKKGEKEITKKVVLVNGTPKKEEILQEVITIDPQDKIIKKGIKQRSIVRQSTPMRQSTPTRMSRSATTSRNSIPTYNGSVGSSIVATAKQYIGVPYQSGGASPSGFDCSGFTKYVYGQYGISLPRTSSGQASAGGYVSYSNLKPGDLVVFSGHVGIYIGGNSFIHSPSPGKSIRIDSLNNSYWAPRFICGRRVY</sequence>